<name>A0A5D3CR97_CUCMM</name>
<sequence>MRFSYGHLAQFKFILPEAIILKKVVVYDERTSCMKPDLHISFNFGVLGNQEDQYMQLRKLFRERLSKFLSSYLEIDDVPKDLLPNPFNFRSKDLVAKSNLLSSIETSIKQLAPEQQMQSIEGTSVNHHLEEKSSKNQTTHEAFQALSRLAIQTLEFILTLLLLKLTAKPNYRFRNFFRDNELCSKRNWIFASAFGVGFLLSLVFLTSLLAERVIGPKAVSNLVLKEILDCSNISRTACFIAYCVVTPFLEETVYRGFLLASISSEMQWQQAVDAHIVGLAI</sequence>
<gene>
    <name evidence="2" type="ORF">E5676_scaffold1193G00210</name>
</gene>
<proteinExistence type="predicted"/>
<dbReference type="PANTHER" id="PTHR43592:SF4">
    <property type="entry name" value="CAAX AMINO TERMINAL PROTEASE FAMILY PROTEIN"/>
    <property type="match status" value="1"/>
</dbReference>
<dbReference type="AlphaFoldDB" id="A0A5D3CR97"/>
<dbReference type="InterPro" id="IPR036390">
    <property type="entry name" value="WH_DNA-bd_sf"/>
</dbReference>
<keyword evidence="1" id="KW-0812">Transmembrane</keyword>
<evidence type="ECO:0000256" key="1">
    <source>
        <dbReference type="SAM" id="Phobius"/>
    </source>
</evidence>
<accession>A0A5D3CR97</accession>
<keyword evidence="1" id="KW-0472">Membrane</keyword>
<keyword evidence="1" id="KW-1133">Transmembrane helix</keyword>
<evidence type="ECO:0000313" key="2">
    <source>
        <dbReference type="EMBL" id="TYK14105.1"/>
    </source>
</evidence>
<dbReference type="Proteomes" id="UP000321947">
    <property type="component" value="Unassembled WGS sequence"/>
</dbReference>
<dbReference type="EMBL" id="SSTD01009603">
    <property type="protein sequence ID" value="TYK14105.1"/>
    <property type="molecule type" value="Genomic_DNA"/>
</dbReference>
<dbReference type="PANTHER" id="PTHR43592">
    <property type="entry name" value="CAAX AMINO TERMINAL PROTEASE"/>
    <property type="match status" value="1"/>
</dbReference>
<comment type="caution">
    <text evidence="2">The sequence shown here is derived from an EMBL/GenBank/DDBJ whole genome shotgun (WGS) entry which is preliminary data.</text>
</comment>
<evidence type="ECO:0000313" key="3">
    <source>
        <dbReference type="Proteomes" id="UP000321947"/>
    </source>
</evidence>
<feature type="transmembrane region" description="Helical" evidence="1">
    <location>
        <begin position="188"/>
        <end position="210"/>
    </location>
</feature>
<protein>
    <submittedName>
        <fullName evidence="2">CDT1-like protein b</fullName>
    </submittedName>
</protein>
<feature type="transmembrane region" description="Helical" evidence="1">
    <location>
        <begin position="149"/>
        <end position="167"/>
    </location>
</feature>
<reference evidence="2 3" key="1">
    <citation type="submission" date="2019-08" db="EMBL/GenBank/DDBJ databases">
        <title>Draft genome sequences of two oriental melons (Cucumis melo L. var makuwa).</title>
        <authorList>
            <person name="Kwon S.-Y."/>
        </authorList>
    </citation>
    <scope>NUCLEOTIDE SEQUENCE [LARGE SCALE GENOMIC DNA]</scope>
    <source>
        <strain evidence="3">cv. Chang Bougi</strain>
        <tissue evidence="2">Leaf</tissue>
    </source>
</reference>
<organism evidence="2 3">
    <name type="scientific">Cucumis melo var. makuwa</name>
    <name type="common">Oriental melon</name>
    <dbReference type="NCBI Taxonomy" id="1194695"/>
    <lineage>
        <taxon>Eukaryota</taxon>
        <taxon>Viridiplantae</taxon>
        <taxon>Streptophyta</taxon>
        <taxon>Embryophyta</taxon>
        <taxon>Tracheophyta</taxon>
        <taxon>Spermatophyta</taxon>
        <taxon>Magnoliopsida</taxon>
        <taxon>eudicotyledons</taxon>
        <taxon>Gunneridae</taxon>
        <taxon>Pentapetalae</taxon>
        <taxon>rosids</taxon>
        <taxon>fabids</taxon>
        <taxon>Cucurbitales</taxon>
        <taxon>Cucurbitaceae</taxon>
        <taxon>Benincaseae</taxon>
        <taxon>Cucumis</taxon>
    </lineage>
</organism>
<dbReference type="SUPFAM" id="SSF46785">
    <property type="entry name" value="Winged helix' DNA-binding domain"/>
    <property type="match status" value="1"/>
</dbReference>